<sequence length="257" mass="26826">MSNTLSGKTALVTGGARGLGKGMVERLAEAGALVIFNYATSTAAAEAVVAAVEARGGQAVAIQAALTDDASITAFAAAVLATLEEKTGSRELDILVNNIGGGVYGGIATTTPEVYDHTFNNNVRITFFLTQALMPHLREGGRVINISSAASRLAGKDFVVYSMSKAALDMFTKVLAKELGPRGIPVNSVCPGFNATDANEHEMNDEAIRKQIEDNTLLGRFGQPEDIAAIVYALASPDGRWVTGQVIEASGGFNFLS</sequence>
<dbReference type="RefSeq" id="WP_135441190.1">
    <property type="nucleotide sequence ID" value="NZ_SRLE01000003.1"/>
</dbReference>
<proteinExistence type="inferred from homology"/>
<keyword evidence="2" id="KW-0560">Oxidoreductase</keyword>
<evidence type="ECO:0000256" key="1">
    <source>
        <dbReference type="ARBA" id="ARBA00006484"/>
    </source>
</evidence>
<dbReference type="GO" id="GO:0016491">
    <property type="term" value="F:oxidoreductase activity"/>
    <property type="evidence" value="ECO:0007669"/>
    <property type="project" value="UniProtKB-KW"/>
</dbReference>
<dbReference type="Gene3D" id="3.40.50.720">
    <property type="entry name" value="NAD(P)-binding Rossmann-like Domain"/>
    <property type="match status" value="1"/>
</dbReference>
<protein>
    <submittedName>
        <fullName evidence="3">SDR family oxidoreductase</fullName>
    </submittedName>
</protein>
<dbReference type="PROSITE" id="PS00061">
    <property type="entry name" value="ADH_SHORT"/>
    <property type="match status" value="1"/>
</dbReference>
<dbReference type="InterPro" id="IPR020904">
    <property type="entry name" value="Sc_DH/Rdtase_CS"/>
</dbReference>
<dbReference type="FunFam" id="3.40.50.720:FF:000084">
    <property type="entry name" value="Short-chain dehydrogenase reductase"/>
    <property type="match status" value="1"/>
</dbReference>
<dbReference type="Pfam" id="PF13561">
    <property type="entry name" value="adh_short_C2"/>
    <property type="match status" value="1"/>
</dbReference>
<evidence type="ECO:0000313" key="4">
    <source>
        <dbReference type="Proteomes" id="UP000298050"/>
    </source>
</evidence>
<keyword evidence="4" id="KW-1185">Reference proteome</keyword>
<evidence type="ECO:0000313" key="3">
    <source>
        <dbReference type="EMBL" id="TGD75487.1"/>
    </source>
</evidence>
<name>A0A4Z0M7W5_9GAMM</name>
<dbReference type="Proteomes" id="UP000298050">
    <property type="component" value="Unassembled WGS sequence"/>
</dbReference>
<accession>A0A4Z0M7W5</accession>
<dbReference type="PANTHER" id="PTHR43639:SF1">
    <property type="entry name" value="SHORT-CHAIN DEHYDROGENASE_REDUCTASE FAMILY PROTEIN"/>
    <property type="match status" value="1"/>
</dbReference>
<dbReference type="OrthoDB" id="20590at2"/>
<dbReference type="SUPFAM" id="SSF51735">
    <property type="entry name" value="NAD(P)-binding Rossmann-fold domains"/>
    <property type="match status" value="1"/>
</dbReference>
<dbReference type="AlphaFoldDB" id="A0A4Z0M7W5"/>
<dbReference type="PANTHER" id="PTHR43639">
    <property type="entry name" value="OXIDOREDUCTASE, SHORT-CHAIN DEHYDROGENASE/REDUCTASE FAMILY (AFU_ORTHOLOGUE AFUA_5G02870)"/>
    <property type="match status" value="1"/>
</dbReference>
<dbReference type="EMBL" id="SRLE01000003">
    <property type="protein sequence ID" value="TGD75487.1"/>
    <property type="molecule type" value="Genomic_DNA"/>
</dbReference>
<gene>
    <name evidence="3" type="ORF">E4634_03315</name>
</gene>
<dbReference type="PRINTS" id="PR00081">
    <property type="entry name" value="GDHRDH"/>
</dbReference>
<dbReference type="InterPro" id="IPR002347">
    <property type="entry name" value="SDR_fam"/>
</dbReference>
<comment type="caution">
    <text evidence="3">The sequence shown here is derived from an EMBL/GenBank/DDBJ whole genome shotgun (WGS) entry which is preliminary data.</text>
</comment>
<organism evidence="3 4">
    <name type="scientific">Mangrovimicrobium sediminis</name>
    <dbReference type="NCBI Taxonomy" id="2562682"/>
    <lineage>
        <taxon>Bacteria</taxon>
        <taxon>Pseudomonadati</taxon>
        <taxon>Pseudomonadota</taxon>
        <taxon>Gammaproteobacteria</taxon>
        <taxon>Cellvibrionales</taxon>
        <taxon>Halieaceae</taxon>
        <taxon>Mangrovimicrobium</taxon>
    </lineage>
</organism>
<dbReference type="PRINTS" id="PR00080">
    <property type="entry name" value="SDRFAMILY"/>
</dbReference>
<evidence type="ECO:0000256" key="2">
    <source>
        <dbReference type="ARBA" id="ARBA00023002"/>
    </source>
</evidence>
<comment type="similarity">
    <text evidence="1">Belongs to the short-chain dehydrogenases/reductases (SDR) family.</text>
</comment>
<dbReference type="InterPro" id="IPR036291">
    <property type="entry name" value="NAD(P)-bd_dom_sf"/>
</dbReference>
<reference evidence="3 4" key="1">
    <citation type="submission" date="2019-04" db="EMBL/GenBank/DDBJ databases">
        <title>Taxonomy of novel Haliea sp. from mangrove soil of West Coast of India.</title>
        <authorList>
            <person name="Verma A."/>
            <person name="Kumar P."/>
            <person name="Krishnamurthi S."/>
        </authorList>
    </citation>
    <scope>NUCLEOTIDE SEQUENCE [LARGE SCALE GENOMIC DNA]</scope>
    <source>
        <strain evidence="3 4">SAOS-164</strain>
    </source>
</reference>